<dbReference type="AlphaFoldDB" id="A0A9W6Z7F5"/>
<dbReference type="SUPFAM" id="SSF48371">
    <property type="entry name" value="ARM repeat"/>
    <property type="match status" value="1"/>
</dbReference>
<dbReference type="GO" id="GO:0005829">
    <property type="term" value="C:cytosol"/>
    <property type="evidence" value="ECO:0007669"/>
    <property type="project" value="TreeGrafter"/>
</dbReference>
<sequence>MLMPCSKDVLITLLSLLEQKAPIIYNDTEEFWGQLAIKAFNMLKRVTTFGYKRGAVLLKQKNDKDEIKKASDIVTNEFFSEQLLLNLVNLICNWYLKLKPSDLENWTNEPEEWINEELQASYEFQVRSCAENYFEDLATYFKELLAPFILQKIESSLTDPSVDILTKDSILCVFQLSAQSIANSCNFDKLFANYFLPESLKNESQNSSILKRRVCLIVSEWVSIQCSDTTRLHIYGLISSLLEPNGGDTVVKLTAIQTLQHLIDDWEFRKSSFQEFVGPIISNMIELLSGLQLTESKMFVLKVMSVLIERCNPLVPQKILNQVLRCYVI</sequence>
<protein>
    <submittedName>
        <fullName evidence="1">Unnamed protein product</fullName>
    </submittedName>
</protein>
<dbReference type="OrthoDB" id="361693at2759"/>
<dbReference type="Proteomes" id="UP001165063">
    <property type="component" value="Unassembled WGS sequence"/>
</dbReference>
<organism evidence="1 2">
    <name type="scientific">Ambrosiozyma monospora</name>
    <name type="common">Yeast</name>
    <name type="synonym">Endomycopsis monosporus</name>
    <dbReference type="NCBI Taxonomy" id="43982"/>
    <lineage>
        <taxon>Eukaryota</taxon>
        <taxon>Fungi</taxon>
        <taxon>Dikarya</taxon>
        <taxon>Ascomycota</taxon>
        <taxon>Saccharomycotina</taxon>
        <taxon>Pichiomycetes</taxon>
        <taxon>Pichiales</taxon>
        <taxon>Pichiaceae</taxon>
        <taxon>Ambrosiozyma</taxon>
    </lineage>
</organism>
<dbReference type="PANTHER" id="PTHR10997:SF7">
    <property type="entry name" value="IMPORTIN-11"/>
    <property type="match status" value="1"/>
</dbReference>
<dbReference type="GO" id="GO:0006606">
    <property type="term" value="P:protein import into nucleus"/>
    <property type="evidence" value="ECO:0007669"/>
    <property type="project" value="TreeGrafter"/>
</dbReference>
<accession>A0A9W6Z7F5</accession>
<evidence type="ECO:0000313" key="2">
    <source>
        <dbReference type="Proteomes" id="UP001165063"/>
    </source>
</evidence>
<dbReference type="InterPro" id="IPR011989">
    <property type="entry name" value="ARM-like"/>
</dbReference>
<dbReference type="EMBL" id="BSXU01007747">
    <property type="protein sequence ID" value="GMG56512.1"/>
    <property type="molecule type" value="Genomic_DNA"/>
</dbReference>
<dbReference type="PANTHER" id="PTHR10997">
    <property type="entry name" value="IMPORTIN-7, 8, 11"/>
    <property type="match status" value="1"/>
</dbReference>
<name>A0A9W6Z7F5_AMBMO</name>
<dbReference type="InterPro" id="IPR016024">
    <property type="entry name" value="ARM-type_fold"/>
</dbReference>
<gene>
    <name evidence="1" type="ORF">Amon01_000857900</name>
</gene>
<dbReference type="Gene3D" id="1.25.10.10">
    <property type="entry name" value="Leucine-rich Repeat Variant"/>
    <property type="match status" value="1"/>
</dbReference>
<evidence type="ECO:0000313" key="1">
    <source>
        <dbReference type="EMBL" id="GMG56512.1"/>
    </source>
</evidence>
<comment type="caution">
    <text evidence="1">The sequence shown here is derived from an EMBL/GenBank/DDBJ whole genome shotgun (WGS) entry which is preliminary data.</text>
</comment>
<reference evidence="1" key="1">
    <citation type="submission" date="2023-04" db="EMBL/GenBank/DDBJ databases">
        <title>Ambrosiozyma monospora NBRC 1965.</title>
        <authorList>
            <person name="Ichikawa N."/>
            <person name="Sato H."/>
            <person name="Tonouchi N."/>
        </authorList>
    </citation>
    <scope>NUCLEOTIDE SEQUENCE</scope>
    <source>
        <strain evidence="1">NBRC 1965</strain>
    </source>
</reference>
<dbReference type="GO" id="GO:0005635">
    <property type="term" value="C:nuclear envelope"/>
    <property type="evidence" value="ECO:0007669"/>
    <property type="project" value="TreeGrafter"/>
</dbReference>
<proteinExistence type="predicted"/>
<keyword evidence="2" id="KW-1185">Reference proteome</keyword>